<dbReference type="AlphaFoldDB" id="A0A235B9J7"/>
<reference evidence="4 5" key="1">
    <citation type="submission" date="2017-07" db="EMBL/GenBank/DDBJ databases">
        <title>The genome sequence of Paludifilum halophilum highlights mechanisms for microbial adaptation to high salt environemnts.</title>
        <authorList>
            <person name="Belbahri L."/>
        </authorList>
    </citation>
    <scope>NUCLEOTIDE SEQUENCE [LARGE SCALE GENOMIC DNA]</scope>
    <source>
        <strain evidence="4 5">DSM 102817</strain>
    </source>
</reference>
<dbReference type="SUPFAM" id="SSF56784">
    <property type="entry name" value="HAD-like"/>
    <property type="match status" value="1"/>
</dbReference>
<keyword evidence="2" id="KW-0378">Hydrolase</keyword>
<evidence type="ECO:0000313" key="5">
    <source>
        <dbReference type="Proteomes" id="UP000215459"/>
    </source>
</evidence>
<accession>A0A235B9J7</accession>
<dbReference type="GO" id="GO:0046872">
    <property type="term" value="F:metal ion binding"/>
    <property type="evidence" value="ECO:0007669"/>
    <property type="project" value="UniProtKB-KW"/>
</dbReference>
<evidence type="ECO:0000256" key="3">
    <source>
        <dbReference type="ARBA" id="ARBA00022842"/>
    </source>
</evidence>
<dbReference type="InterPro" id="IPR036412">
    <property type="entry name" value="HAD-like_sf"/>
</dbReference>
<dbReference type="Gene3D" id="3.40.50.1000">
    <property type="entry name" value="HAD superfamily/HAD-like"/>
    <property type="match status" value="1"/>
</dbReference>
<dbReference type="SFLD" id="SFLDG01129">
    <property type="entry name" value="C1.5:_HAD__Beta-PGM__Phosphata"/>
    <property type="match status" value="1"/>
</dbReference>
<dbReference type="Gene3D" id="1.20.120.710">
    <property type="entry name" value="Haloacid dehalogenase hydrolase-like domain"/>
    <property type="match status" value="1"/>
</dbReference>
<dbReference type="Proteomes" id="UP000215459">
    <property type="component" value="Unassembled WGS sequence"/>
</dbReference>
<dbReference type="InterPro" id="IPR023214">
    <property type="entry name" value="HAD_sf"/>
</dbReference>
<sequence length="256" mass="29935">MNPILISFDLDHTLMVNPFRRWVFPDVDKAVHPLLSSGGGTPVRRMVQEHLDRLARREWVSAYDWDDILRTITGEKKSHLPFTVEDRVRHYAKPGRVWLFADVLPVLNRLHSQGVRMVAATNGWEKYQRPVTDCLGITRYLDSFHTPDTRGFAKPHPDFFDFPNGHPLVHIGDRIDQDIAGANRAKVVSVWINRHLTEEWRLRSLKERRTHPDFPHLVHRQLKQEGWEDSPSDEQIPDYLITSLEELEKVLNLMHP</sequence>
<evidence type="ECO:0000313" key="4">
    <source>
        <dbReference type="EMBL" id="OYD08936.1"/>
    </source>
</evidence>
<proteinExistence type="predicted"/>
<dbReference type="Pfam" id="PF00702">
    <property type="entry name" value="Hydrolase"/>
    <property type="match status" value="1"/>
</dbReference>
<dbReference type="OrthoDB" id="25198at2"/>
<name>A0A235B9J7_9BACL</name>
<organism evidence="4 5">
    <name type="scientific">Paludifilum halophilum</name>
    <dbReference type="NCBI Taxonomy" id="1642702"/>
    <lineage>
        <taxon>Bacteria</taxon>
        <taxon>Bacillati</taxon>
        <taxon>Bacillota</taxon>
        <taxon>Bacilli</taxon>
        <taxon>Bacillales</taxon>
        <taxon>Thermoactinomycetaceae</taxon>
        <taxon>Paludifilum</taxon>
    </lineage>
</organism>
<dbReference type="InterPro" id="IPR051400">
    <property type="entry name" value="HAD-like_hydrolase"/>
</dbReference>
<evidence type="ECO:0000256" key="2">
    <source>
        <dbReference type="ARBA" id="ARBA00022801"/>
    </source>
</evidence>
<gene>
    <name evidence="4" type="ORF">CHM34_03930</name>
</gene>
<dbReference type="GO" id="GO:0016791">
    <property type="term" value="F:phosphatase activity"/>
    <property type="evidence" value="ECO:0007669"/>
    <property type="project" value="TreeGrafter"/>
</dbReference>
<keyword evidence="1" id="KW-0479">Metal-binding</keyword>
<dbReference type="RefSeq" id="WP_094263284.1">
    <property type="nucleotide sequence ID" value="NZ_NOWF01000002.1"/>
</dbReference>
<keyword evidence="3" id="KW-0460">Magnesium</keyword>
<dbReference type="PANTHER" id="PTHR46470">
    <property type="entry name" value="N-ACYLNEURAMINATE-9-PHOSPHATASE"/>
    <property type="match status" value="1"/>
</dbReference>
<keyword evidence="5" id="KW-1185">Reference proteome</keyword>
<evidence type="ECO:0000256" key="1">
    <source>
        <dbReference type="ARBA" id="ARBA00022723"/>
    </source>
</evidence>
<protein>
    <recommendedName>
        <fullName evidence="6">Haloacid dehalogenase</fullName>
    </recommendedName>
</protein>
<dbReference type="EMBL" id="NOWF01000002">
    <property type="protein sequence ID" value="OYD08936.1"/>
    <property type="molecule type" value="Genomic_DNA"/>
</dbReference>
<comment type="caution">
    <text evidence="4">The sequence shown here is derived from an EMBL/GenBank/DDBJ whole genome shotgun (WGS) entry which is preliminary data.</text>
</comment>
<dbReference type="SFLD" id="SFLDS00003">
    <property type="entry name" value="Haloacid_Dehalogenase"/>
    <property type="match status" value="1"/>
</dbReference>
<evidence type="ECO:0008006" key="6">
    <source>
        <dbReference type="Google" id="ProtNLM"/>
    </source>
</evidence>
<dbReference type="PANTHER" id="PTHR46470:SF2">
    <property type="entry name" value="GLYCERALDEHYDE 3-PHOSPHATE PHOSPHATASE"/>
    <property type="match status" value="1"/>
</dbReference>